<protein>
    <recommendedName>
        <fullName evidence="5">Lipoprotein</fullName>
    </recommendedName>
</protein>
<gene>
    <name evidence="3" type="ORF">OO014_13175</name>
</gene>
<dbReference type="RefSeq" id="WP_272462785.1">
    <property type="nucleotide sequence ID" value="NZ_JAPFQL010000057.1"/>
</dbReference>
<accession>A0ABT5GJ26</accession>
<evidence type="ECO:0000313" key="4">
    <source>
        <dbReference type="Proteomes" id="UP001150259"/>
    </source>
</evidence>
<comment type="caution">
    <text evidence="3">The sequence shown here is derived from an EMBL/GenBank/DDBJ whole genome shotgun (WGS) entry which is preliminary data.</text>
</comment>
<feature type="region of interest" description="Disordered" evidence="1">
    <location>
        <begin position="25"/>
        <end position="52"/>
    </location>
</feature>
<name>A0ABT5GJ26_9MICO</name>
<sequence length="167" mass="16954">MNCLPSIVVPVAAALLLTACSADSSQSPSADGTHVVGPVEDPGGIQDPGSRADAEGVAESVAVLLPALGRGDGPRSCSLMARAAQDELTRLTGAKSCVEAVQPYAAQLKPSDVEWLTGARASVVVLEGRRAQATIGPGQGTVPSGLVPLMGNRATFELIEGRWNLVG</sequence>
<organism evidence="3 4">
    <name type="scientific">Intrasporangium calvum</name>
    <dbReference type="NCBI Taxonomy" id="53358"/>
    <lineage>
        <taxon>Bacteria</taxon>
        <taxon>Bacillati</taxon>
        <taxon>Actinomycetota</taxon>
        <taxon>Actinomycetes</taxon>
        <taxon>Micrococcales</taxon>
        <taxon>Intrasporangiaceae</taxon>
        <taxon>Intrasporangium</taxon>
    </lineage>
</organism>
<proteinExistence type="predicted"/>
<keyword evidence="2" id="KW-0732">Signal</keyword>
<reference evidence="3 4" key="1">
    <citation type="submission" date="2022-11" db="EMBL/GenBank/DDBJ databases">
        <title>Anaerobic phenanthrene biodegradation by a DNRA strain PheN6.</title>
        <authorList>
            <person name="Zhang Z."/>
        </authorList>
    </citation>
    <scope>NUCLEOTIDE SEQUENCE [LARGE SCALE GENOMIC DNA]</scope>
    <source>
        <strain evidence="3 4">PheN6</strain>
    </source>
</reference>
<dbReference type="Proteomes" id="UP001150259">
    <property type="component" value="Unassembled WGS sequence"/>
</dbReference>
<dbReference type="EMBL" id="JAPFQL010000057">
    <property type="protein sequence ID" value="MDC5698212.1"/>
    <property type="molecule type" value="Genomic_DNA"/>
</dbReference>
<evidence type="ECO:0000256" key="1">
    <source>
        <dbReference type="SAM" id="MobiDB-lite"/>
    </source>
</evidence>
<feature type="signal peptide" evidence="2">
    <location>
        <begin position="1"/>
        <end position="24"/>
    </location>
</feature>
<evidence type="ECO:0000313" key="3">
    <source>
        <dbReference type="EMBL" id="MDC5698212.1"/>
    </source>
</evidence>
<evidence type="ECO:0000256" key="2">
    <source>
        <dbReference type="SAM" id="SignalP"/>
    </source>
</evidence>
<keyword evidence="4" id="KW-1185">Reference proteome</keyword>
<feature type="chain" id="PRO_5045643372" description="Lipoprotein" evidence="2">
    <location>
        <begin position="25"/>
        <end position="167"/>
    </location>
</feature>
<evidence type="ECO:0008006" key="5">
    <source>
        <dbReference type="Google" id="ProtNLM"/>
    </source>
</evidence>